<dbReference type="InterPro" id="IPR036322">
    <property type="entry name" value="WD40_repeat_dom_sf"/>
</dbReference>
<dbReference type="RefSeq" id="WP_235752248.1">
    <property type="nucleotide sequence ID" value="NZ_JBAVBW010000007.1"/>
</dbReference>
<reference evidence="1" key="1">
    <citation type="submission" date="2015-09" db="EMBL/GenBank/DDBJ databases">
        <authorList>
            <person name="Jackson K.R."/>
            <person name="Lunt B.L."/>
            <person name="Fisher J.N.B."/>
            <person name="Gardner A.V."/>
            <person name="Bailey M.E."/>
            <person name="Deus L.M."/>
            <person name="Earl A.S."/>
            <person name="Gibby P.D."/>
            <person name="Hartmann K.A."/>
            <person name="Liu J.E."/>
            <person name="Manci A.M."/>
            <person name="Nielsen D.A."/>
            <person name="Solomon M.B."/>
            <person name="Breakwell D.P."/>
            <person name="Burnett S.H."/>
            <person name="Grose J.H."/>
        </authorList>
    </citation>
    <scope>NUCLEOTIDE SEQUENCE</scope>
    <source>
        <strain evidence="1">7805</strain>
    </source>
</reference>
<dbReference type="InterPro" id="IPR027417">
    <property type="entry name" value="P-loop_NTPase"/>
</dbReference>
<dbReference type="EMBL" id="LO018304">
    <property type="protein sequence ID" value="CUM61736.1"/>
    <property type="molecule type" value="Genomic_DNA"/>
</dbReference>
<gene>
    <name evidence="1" type="ORF">PLAM_3770</name>
</gene>
<dbReference type="InterPro" id="IPR049052">
    <property type="entry name" value="nSTAND1"/>
</dbReference>
<dbReference type="Pfam" id="PF00400">
    <property type="entry name" value="WD40"/>
    <property type="match status" value="12"/>
</dbReference>
<dbReference type="InterPro" id="IPR015943">
    <property type="entry name" value="WD40/YVTN_repeat-like_dom_sf"/>
</dbReference>
<accession>A0A1J1JJL5</accession>
<dbReference type="PROSITE" id="PS50082">
    <property type="entry name" value="WD_REPEATS_2"/>
    <property type="match status" value="10"/>
</dbReference>
<dbReference type="InterPro" id="IPR019775">
    <property type="entry name" value="WD40_repeat_CS"/>
</dbReference>
<evidence type="ECO:0000313" key="1">
    <source>
        <dbReference type="EMBL" id="CUM61736.1"/>
    </source>
</evidence>
<dbReference type="PROSITE" id="PS00678">
    <property type="entry name" value="WD_REPEATS_1"/>
    <property type="match status" value="2"/>
</dbReference>
<dbReference type="PRINTS" id="PR00320">
    <property type="entry name" value="GPROTEINBRPT"/>
</dbReference>
<dbReference type="PANTHER" id="PTHR19879">
    <property type="entry name" value="TRANSCRIPTION INITIATION FACTOR TFIID"/>
    <property type="match status" value="1"/>
</dbReference>
<dbReference type="SUPFAM" id="SSF50978">
    <property type="entry name" value="WD40 repeat-like"/>
    <property type="match status" value="3"/>
</dbReference>
<sequence>MALYPVNDTISHNHQQVHTLARAITKMQGSFSLLLLRCNYESLREKMVAELKQECSLTFTEFKLAPGSQTLYGSIKAELLEPNYPSVLMVYGLESVVAIDEVLHSANLVREAFRNFPFPLVLWINDKLWKKLNRNAPDFTSWATTYEFLLSSDELIEFLEEKVSSVFTTVLEAGSERFLPTTNILGPESGTEIQAAYQELKSREIPIDPVLEAKLKWVYGRYFYVNQQVTLALQQYQQALRFWQQQSPTDSEILGVNGISTGFKDASNPLLWEGLILFNIGLCWCYLAEQHRHRNGDREWKQACVFLQQSIEKFETAQRQDLVAKFLNKIGEVFIHLSDWKSLRELALKGRKLHQKLGNSFLIPLAQDYGFLANVALQDQDWQNAKELANVALETLILVAKENPDNPWIDQLESFFLYVLAQALEKQGLKKEAIQKLEQAAETIKKTLLTVNLIWLYLQILKMLNRLYFGLKDYQEAFKIKEEYRNQSSAYGYNAFVGAGRLQPRKQALTSTLNPSEINANFTDEITASGREEAIKHLLQRMASSYHKLTVIYGQSGVGKSSILGAGLVPALQKKIIDARISFPIVIKTYNCFIVELEQKLIADLDGLHGFHGLSVQSAESLQIGVTNLDSDSYPELTEEPENQDYTENLIRVIEQLKENARQNLLTVLIFDQFEELFFVQSIRLQRLFFEFLQDALNLPFVKIIISLREDYLHYLLEGTRQVDLEAINNDILSKDIIFYLGNFSQKEAHNVIKSLTDRAHFYLEEPLIQALVQDLAGEAGEVRPIELQVVGTQIQAENITTLESYQKQGPKQKLVERFLEEVIGDCGPENDATARVVLYALTDENDTRPLKTRLELAEELKQKLHREQVFGPLDTILYILEKSGLVYRDIGTTGEFYQLVHDYLAGFIRRQNRNEQEEVITKLQQEKAQLIQEKEIGQKLSEEQEKRHQAEAKNRRLERLMGLIVGAVVISFAATFYMNGQNEVKARVQALTSAKNALLLADQQDQLGVLKTTVQIGQNTLKTKAPEATKTEIAQGLMQMISGIQEKNRLEGHTATILGVSFSPDGQQIATASLDQTLKIWSIQGKLLTQPSQFPHESPITRVRYSPDGNIIATATASINNTGQNQVLLWTTTGTPLPQSPMRHKGVINSISFSPDGKKIVTSSNDKTIKLWALDGTLIQEFKGHADRIFDAELSPDGQIIASCSKDGEIKIWSLDGQLIRTIKAHNQPVYDLDFSPDGKQIVSASGDRTLKLWDTETGQEIKTPIKGHNDDILTVNFSPDGQFLLSGSRDRTAKLWNLNGVLLKTFIGHRDSIWGVEFSPDGQTLVSVSADTTARIWDRSRDPLNTTLQGHTEGVLSVSFSPDGQTLASGSKDKTVKLWGRHEPLQYTSQPASILPHPRKVNWVSFSPNSQEIATASEDKIVRLWTKKGQLLQAISGHAQAIKAVTFSPDGQTLASASEDKTVKLWNKQGKLIATLLHQDAVWDVRFSPDGNTLATSASFLESPIKLPSNAITLWTKKGKQWQPTLELPAKNSVATLAFLGNSQQIAVAEGDMVRLWNLQGKKPLASCPLGHNAQVQSLSYDSQGAILATASDDKKVRLWQINDGLWDTSACDQVQPLIVLQQNDFVNSISFSPGNTGILAIGKDNGTTILWSLENLDLKTQMRKSCNWLYDYFTTNPTQLQGHDQDLCDSVISNQ</sequence>
<dbReference type="Gene3D" id="2.130.10.10">
    <property type="entry name" value="YVTN repeat-like/Quinoprotein amine dehydrogenase"/>
    <property type="match status" value="4"/>
</dbReference>
<dbReference type="InterPro" id="IPR011990">
    <property type="entry name" value="TPR-like_helical_dom_sf"/>
</dbReference>
<organism evidence="1">
    <name type="scientific">Planktothrix agardhii</name>
    <name type="common">Oscillatoria agardhii</name>
    <dbReference type="NCBI Taxonomy" id="1160"/>
    <lineage>
        <taxon>Bacteria</taxon>
        <taxon>Bacillati</taxon>
        <taxon>Cyanobacteriota</taxon>
        <taxon>Cyanophyceae</taxon>
        <taxon>Oscillatoriophycideae</taxon>
        <taxon>Oscillatoriales</taxon>
        <taxon>Microcoleaceae</taxon>
        <taxon>Planktothrix</taxon>
    </lineage>
</organism>
<protein>
    <submittedName>
        <fullName evidence="1">WD-40 repeat protein</fullName>
    </submittedName>
</protein>
<dbReference type="SUPFAM" id="SSF52540">
    <property type="entry name" value="P-loop containing nucleoside triphosphate hydrolases"/>
    <property type="match status" value="1"/>
</dbReference>
<dbReference type="CDD" id="cd00200">
    <property type="entry name" value="WD40"/>
    <property type="match status" value="2"/>
</dbReference>
<dbReference type="Pfam" id="PF20703">
    <property type="entry name" value="nSTAND1"/>
    <property type="match status" value="1"/>
</dbReference>
<dbReference type="SUPFAM" id="SSF48452">
    <property type="entry name" value="TPR-like"/>
    <property type="match status" value="1"/>
</dbReference>
<dbReference type="InterPro" id="IPR020472">
    <property type="entry name" value="WD40_PAC1"/>
</dbReference>
<name>A0A1J1JJL5_PLAAG</name>
<dbReference type="Gene3D" id="1.25.40.10">
    <property type="entry name" value="Tetratricopeptide repeat domain"/>
    <property type="match status" value="1"/>
</dbReference>
<dbReference type="PANTHER" id="PTHR19879:SF9">
    <property type="entry name" value="TRANSCRIPTION INITIATION FACTOR TFIID SUBUNIT 5"/>
    <property type="match status" value="1"/>
</dbReference>
<dbReference type="SMART" id="SM00320">
    <property type="entry name" value="WD40"/>
    <property type="match status" value="14"/>
</dbReference>
<proteinExistence type="predicted"/>
<dbReference type="InterPro" id="IPR001680">
    <property type="entry name" value="WD40_rpt"/>
</dbReference>
<dbReference type="Gene3D" id="3.40.50.300">
    <property type="entry name" value="P-loop containing nucleotide triphosphate hydrolases"/>
    <property type="match status" value="1"/>
</dbReference>
<dbReference type="PROSITE" id="PS50294">
    <property type="entry name" value="WD_REPEATS_REGION"/>
    <property type="match status" value="10"/>
</dbReference>